<proteinExistence type="predicted"/>
<dbReference type="InterPro" id="IPR001478">
    <property type="entry name" value="PDZ"/>
</dbReference>
<evidence type="ECO:0000313" key="3">
    <source>
        <dbReference type="EMBL" id="QOV88835.1"/>
    </source>
</evidence>
<dbReference type="GO" id="GO:0006508">
    <property type="term" value="P:proteolysis"/>
    <property type="evidence" value="ECO:0007669"/>
    <property type="project" value="UniProtKB-KW"/>
</dbReference>
<accession>A0A7M2WTI4</accession>
<feature type="region of interest" description="Disordered" evidence="1">
    <location>
        <begin position="102"/>
        <end position="167"/>
    </location>
</feature>
<evidence type="ECO:0000313" key="4">
    <source>
        <dbReference type="Proteomes" id="UP000593765"/>
    </source>
</evidence>
<dbReference type="SMART" id="SM00228">
    <property type="entry name" value="PDZ"/>
    <property type="match status" value="1"/>
</dbReference>
<dbReference type="SUPFAM" id="SSF50156">
    <property type="entry name" value="PDZ domain-like"/>
    <property type="match status" value="1"/>
</dbReference>
<keyword evidence="3" id="KW-0645">Protease</keyword>
<keyword evidence="3" id="KW-0378">Hydrolase</keyword>
<feature type="domain" description="PDZ" evidence="2">
    <location>
        <begin position="366"/>
        <end position="448"/>
    </location>
</feature>
<feature type="compositionally biased region" description="Gly residues" evidence="1">
    <location>
        <begin position="152"/>
        <end position="161"/>
    </location>
</feature>
<reference evidence="3 4" key="1">
    <citation type="submission" date="2020-10" db="EMBL/GenBank/DDBJ databases">
        <title>Wide distribution of Phycisphaera-like planctomycetes from WD2101 soil group in peatlands and genome analysis of the first cultivated representative.</title>
        <authorList>
            <person name="Dedysh S.N."/>
            <person name="Beletsky A.V."/>
            <person name="Ivanova A."/>
            <person name="Kulichevskaya I.S."/>
            <person name="Suzina N.E."/>
            <person name="Philippov D.A."/>
            <person name="Rakitin A.L."/>
            <person name="Mardanov A.V."/>
            <person name="Ravin N.V."/>
        </authorList>
    </citation>
    <scope>NUCLEOTIDE SEQUENCE [LARGE SCALE GENOMIC DNA]</scope>
    <source>
        <strain evidence="3 4">M1803</strain>
    </source>
</reference>
<sequence length="460" mass="48406">MSQPIAHSRRRRPTGLLLAILVLQATIAPRSSGQSSEAATRPATRPAFPELERLNFECVSLFERMQGSVLRVQMPTPRWNNDVANDARFQKWNLNSEVRQSLQQRATRGNYDADSANRAGPATSPGSNPGSNSGSNVGSNSGSASQSTVGAPPGGVPGGAGDNTLQNKGQQGYTIIVPPQQAMEQQPQQQAVSNVAVANKQPFAANSLGLLLNDHHVLVPVYVEREAVGEQPIKLACGDGEPIYARFVGSDQQTQLTVLQLNAPAHAKSKAEAKNGANAADAFACLGKPVILSDKPLPEGSVVLMLSPIDGAARLAVWSSGARDLGVVLTIDGQVAGIARHGQFLSGGACKLIADQIVRHGAVRRATLGVIISQVDANDPARQNADLGDRPAVRIDQVMKDSVAERGGLVKGDLILTLAGDPVHNIPTLAAAIAARQGLTELKVLRDGKVISMRVDLVQK</sequence>
<dbReference type="InterPro" id="IPR041489">
    <property type="entry name" value="PDZ_6"/>
</dbReference>
<dbReference type="Gene3D" id="2.30.42.10">
    <property type="match status" value="1"/>
</dbReference>
<protein>
    <submittedName>
        <fullName evidence="3">Serine protease</fullName>
    </submittedName>
</protein>
<name>A0A7M2WTI4_9BACT</name>
<dbReference type="AlphaFoldDB" id="A0A7M2WTI4"/>
<keyword evidence="4" id="KW-1185">Reference proteome</keyword>
<dbReference type="EMBL" id="CP063458">
    <property type="protein sequence ID" value="QOV88835.1"/>
    <property type="molecule type" value="Genomic_DNA"/>
</dbReference>
<dbReference type="KEGG" id="hbs:IPV69_21810"/>
<feature type="compositionally biased region" description="Low complexity" evidence="1">
    <location>
        <begin position="119"/>
        <end position="151"/>
    </location>
</feature>
<dbReference type="RefSeq" id="WP_206291842.1">
    <property type="nucleotide sequence ID" value="NZ_CP063458.1"/>
</dbReference>
<evidence type="ECO:0000259" key="2">
    <source>
        <dbReference type="SMART" id="SM00228"/>
    </source>
</evidence>
<dbReference type="GO" id="GO:0008233">
    <property type="term" value="F:peptidase activity"/>
    <property type="evidence" value="ECO:0007669"/>
    <property type="project" value="UniProtKB-KW"/>
</dbReference>
<dbReference type="InterPro" id="IPR036034">
    <property type="entry name" value="PDZ_sf"/>
</dbReference>
<gene>
    <name evidence="3" type="ORF">IPV69_21810</name>
</gene>
<organism evidence="3 4">
    <name type="scientific">Humisphaera borealis</name>
    <dbReference type="NCBI Taxonomy" id="2807512"/>
    <lineage>
        <taxon>Bacteria</taxon>
        <taxon>Pseudomonadati</taxon>
        <taxon>Planctomycetota</taxon>
        <taxon>Phycisphaerae</taxon>
        <taxon>Tepidisphaerales</taxon>
        <taxon>Tepidisphaeraceae</taxon>
        <taxon>Humisphaera</taxon>
    </lineage>
</organism>
<dbReference type="Proteomes" id="UP000593765">
    <property type="component" value="Chromosome"/>
</dbReference>
<dbReference type="Pfam" id="PF17820">
    <property type="entry name" value="PDZ_6"/>
    <property type="match status" value="1"/>
</dbReference>
<evidence type="ECO:0000256" key="1">
    <source>
        <dbReference type="SAM" id="MobiDB-lite"/>
    </source>
</evidence>